<dbReference type="PANTHER" id="PTHR43156:SF2">
    <property type="entry name" value="STAGE II SPORULATION PROTEIN E"/>
    <property type="match status" value="1"/>
</dbReference>
<dbReference type="InterPro" id="IPR036457">
    <property type="entry name" value="PPM-type-like_dom_sf"/>
</dbReference>
<comment type="caution">
    <text evidence="4">The sequence shown here is derived from an EMBL/GenBank/DDBJ whole genome shotgun (WGS) entry which is preliminary data.</text>
</comment>
<dbReference type="GO" id="GO:0016791">
    <property type="term" value="F:phosphatase activity"/>
    <property type="evidence" value="ECO:0007669"/>
    <property type="project" value="TreeGrafter"/>
</dbReference>
<keyword evidence="1" id="KW-0378">Hydrolase</keyword>
<keyword evidence="5" id="KW-1185">Reference proteome</keyword>
<name>A0A367EFZ3_9ACTN</name>
<dbReference type="InterPro" id="IPR001932">
    <property type="entry name" value="PPM-type_phosphatase-like_dom"/>
</dbReference>
<evidence type="ECO:0000313" key="5">
    <source>
        <dbReference type="Proteomes" id="UP000252914"/>
    </source>
</evidence>
<dbReference type="AlphaFoldDB" id="A0A367EFZ3"/>
<gene>
    <name evidence="4" type="ORF">DTL70_28010</name>
</gene>
<dbReference type="InterPro" id="IPR052016">
    <property type="entry name" value="Bact_Sigma-Reg"/>
</dbReference>
<feature type="region of interest" description="Disordered" evidence="2">
    <location>
        <begin position="1"/>
        <end position="65"/>
    </location>
</feature>
<reference evidence="4 5" key="1">
    <citation type="submission" date="2018-06" db="EMBL/GenBank/DDBJ databases">
        <title>Streptomyces reniochalinae sp. nov. and Streptomyces diacarnus sp. nov. from marine sponges.</title>
        <authorList>
            <person name="Li L."/>
        </authorList>
    </citation>
    <scope>NUCLEOTIDE SEQUENCE [LARGE SCALE GENOMIC DNA]</scope>
    <source>
        <strain evidence="4 5">LHW51701</strain>
    </source>
</reference>
<evidence type="ECO:0000256" key="2">
    <source>
        <dbReference type="SAM" id="MobiDB-lite"/>
    </source>
</evidence>
<proteinExistence type="predicted"/>
<feature type="compositionally biased region" description="Polar residues" evidence="2">
    <location>
        <begin position="316"/>
        <end position="327"/>
    </location>
</feature>
<dbReference type="PANTHER" id="PTHR43156">
    <property type="entry name" value="STAGE II SPORULATION PROTEIN E-RELATED"/>
    <property type="match status" value="1"/>
</dbReference>
<dbReference type="Pfam" id="PF07228">
    <property type="entry name" value="SpoIIE"/>
    <property type="match status" value="2"/>
</dbReference>
<dbReference type="SUPFAM" id="SSF81606">
    <property type="entry name" value="PP2C-like"/>
    <property type="match status" value="1"/>
</dbReference>
<dbReference type="SMART" id="SM00331">
    <property type="entry name" value="PP2C_SIG"/>
    <property type="match status" value="1"/>
</dbReference>
<evidence type="ECO:0000256" key="1">
    <source>
        <dbReference type="ARBA" id="ARBA00022801"/>
    </source>
</evidence>
<dbReference type="Proteomes" id="UP000252914">
    <property type="component" value="Unassembled WGS sequence"/>
</dbReference>
<accession>A0A367EFZ3</accession>
<evidence type="ECO:0000313" key="4">
    <source>
        <dbReference type="EMBL" id="RCG16873.1"/>
    </source>
</evidence>
<feature type="region of interest" description="Disordered" evidence="2">
    <location>
        <begin position="305"/>
        <end position="327"/>
    </location>
</feature>
<organism evidence="4 5">
    <name type="scientific">Streptomyces diacarni</name>
    <dbReference type="NCBI Taxonomy" id="2800381"/>
    <lineage>
        <taxon>Bacteria</taxon>
        <taxon>Bacillati</taxon>
        <taxon>Actinomycetota</taxon>
        <taxon>Actinomycetes</taxon>
        <taxon>Kitasatosporales</taxon>
        <taxon>Streptomycetaceae</taxon>
        <taxon>Streptomyces</taxon>
    </lineage>
</organism>
<dbReference type="EMBL" id="QOIN01000057">
    <property type="protein sequence ID" value="RCG16873.1"/>
    <property type="molecule type" value="Genomic_DNA"/>
</dbReference>
<dbReference type="Gene3D" id="3.60.40.10">
    <property type="entry name" value="PPM-type phosphatase domain"/>
    <property type="match status" value="1"/>
</dbReference>
<evidence type="ECO:0000259" key="3">
    <source>
        <dbReference type="SMART" id="SM00331"/>
    </source>
</evidence>
<sequence>MAGPVLPLPDAARGQSSPVTRPDHARVARRPQAGQIESVQERRTGGRTSRGTGRRRSWEDESAAAAPADGYQGGVGRLRRLARLLPAALFALGLVLELATPPNVTISAPFAATPLAAAALLSFRATVVAGVASSGTVVLLTWLHDEVGPDIEPEARSITIATVSALAVGVNYVLRRSGEQLASARVVAEAVQLAVLPTPPTRTGGLVFATRYRAAQTDARIGGDFYAVEETPYGVRLLLGDVRGKGLGAVEAVVIVVGAFREAAEREETLADVAARLDRALQREGRRQLGTARFEGFTTAVLVEIPTHPPPPGDSGTPQGTAPQNAASGPVLRLVNRGHPGPVLLHQGRTTLLEPDEPALPLGMTELGVWPDEIDEVPFPPGSQLLLYTDGLSEARNADGVFYDPAGRLSRSYFADPEELLETILIDVADHTGGEAVDDMALLAVAHETRRST</sequence>
<feature type="domain" description="PPM-type phosphatase" evidence="3">
    <location>
        <begin position="202"/>
        <end position="447"/>
    </location>
</feature>
<protein>
    <submittedName>
        <fullName evidence="4">Serine/threonine-protein phosphatase</fullName>
    </submittedName>
</protein>